<feature type="active site" evidence="9">
    <location>
        <position position="140"/>
    </location>
</feature>
<feature type="binding site" description="in other chain" evidence="8">
    <location>
        <begin position="37"/>
        <end position="40"/>
    </location>
    <ligand>
        <name>IMP</name>
        <dbReference type="ChEBI" id="CHEBI:58053"/>
        <note>ligand shared between dimeric partners</note>
    </ligand>
</feature>
<dbReference type="PROSITE" id="PS00513">
    <property type="entry name" value="ADENYLOSUCCIN_SYN_2"/>
    <property type="match status" value="1"/>
</dbReference>
<dbReference type="GO" id="GO:0044208">
    <property type="term" value="P:'de novo' AMP biosynthetic process"/>
    <property type="evidence" value="ECO:0007669"/>
    <property type="project" value="UniProtKB-UniRule"/>
</dbReference>
<feature type="binding site" evidence="8">
    <location>
        <begin position="11"/>
        <end position="17"/>
    </location>
    <ligand>
        <name>GTP</name>
        <dbReference type="ChEBI" id="CHEBI:37565"/>
    </ligand>
</feature>
<feature type="binding site" evidence="8">
    <location>
        <position position="39"/>
    </location>
    <ligand>
        <name>Mg(2+)</name>
        <dbReference type="ChEBI" id="CHEBI:18420"/>
    </ligand>
</feature>
<feature type="binding site" evidence="8">
    <location>
        <begin position="39"/>
        <end position="41"/>
    </location>
    <ligand>
        <name>GTP</name>
        <dbReference type="ChEBI" id="CHEBI:37565"/>
    </ligand>
</feature>
<comment type="caution">
    <text evidence="11">The sequence shown here is derived from an EMBL/GenBank/DDBJ whole genome shotgun (WGS) entry which is preliminary data.</text>
</comment>
<feature type="active site" description="Proton acceptor" evidence="8">
    <location>
        <position position="12"/>
    </location>
</feature>
<feature type="binding site" evidence="8">
    <location>
        <begin position="330"/>
        <end position="332"/>
    </location>
    <ligand>
        <name>GTP</name>
        <dbReference type="ChEBI" id="CHEBI:37565"/>
    </ligand>
</feature>
<dbReference type="Gene3D" id="3.90.170.10">
    <property type="entry name" value="Adenylosuccinate Synthetase, subunit A, domain 3"/>
    <property type="match status" value="1"/>
</dbReference>
<feature type="binding site" evidence="8">
    <location>
        <begin position="298"/>
        <end position="304"/>
    </location>
    <ligand>
        <name>substrate</name>
    </ligand>
</feature>
<dbReference type="PANTHER" id="PTHR11846:SF0">
    <property type="entry name" value="ADENYLOSUCCINATE SYNTHETASE"/>
    <property type="match status" value="1"/>
</dbReference>
<dbReference type="HAMAP" id="MF_00011">
    <property type="entry name" value="Adenylosucc_synth"/>
    <property type="match status" value="1"/>
</dbReference>
<feature type="binding site" description="in other chain" evidence="8">
    <location>
        <position position="302"/>
    </location>
    <ligand>
        <name>IMP</name>
        <dbReference type="ChEBI" id="CHEBI:58053"/>
        <note>ligand shared between dimeric partners</note>
    </ligand>
</feature>
<evidence type="ECO:0000313" key="11">
    <source>
        <dbReference type="EMBL" id="MDJ1484877.1"/>
    </source>
</evidence>
<sequence length="428" mass="47786">MIDVLLGLQWGDEGKGKIVDFLAPRYQVVARFQGGPNAGHTLEFDGIKHVLHQIPSGIFRPHTKNIIGNGVVLDPIVFRREAESAIEKFNIDLRSNLFISKRTQLIMPTHRLLDAAYEQAKGDDKIGSTLKGIGPTYSDKIARQGLRVGDVVSPNFKEKYKKLVEKHLVILKQHNFIYFDLVSMEKDFFESIEYLKTYKLEDTEYTINKSLQQKETILAEGAQGSLLDIDFGSYPFVTSSTTMTAGACTGLGVAPSHIGEVYGIFKAYCTRVGSGPFPTELKDETGEKLRRIGHEYGSTTGRPRRCGWLDLPALRYAIMLNGVTQLVMMKVDVLSEFDEIKVCTHYRLADGTETEQLPFDLCDAPVEPVYKTFSGWQSNLNSVHSFDQLPSQLANYVAYLEEALNLPITFISTGPDRVATLVKAEMVG</sequence>
<dbReference type="SMART" id="SM00788">
    <property type="entry name" value="Adenylsucc_synt"/>
    <property type="match status" value="1"/>
</dbReference>
<dbReference type="GO" id="GO:0004019">
    <property type="term" value="F:adenylosuccinate synthase activity"/>
    <property type="evidence" value="ECO:0007669"/>
    <property type="project" value="UniProtKB-UniRule"/>
</dbReference>
<comment type="function">
    <text evidence="8">Plays an important role in the de novo pathway of purine nucleotide biosynthesis. Catalyzes the first committed step in the biosynthesis of AMP from IMP.</text>
</comment>
<comment type="cofactor">
    <cofactor evidence="8">
        <name>Mg(2+)</name>
        <dbReference type="ChEBI" id="CHEBI:18420"/>
    </cofactor>
    <text evidence="8">Binds 1 Mg(2+) ion per subunit.</text>
</comment>
<dbReference type="GO" id="GO:0005525">
    <property type="term" value="F:GTP binding"/>
    <property type="evidence" value="ECO:0007669"/>
    <property type="project" value="UniProtKB-UniRule"/>
</dbReference>
<feature type="active site" description="Proton donor" evidence="8">
    <location>
        <position position="40"/>
    </location>
</feature>
<evidence type="ECO:0000256" key="1">
    <source>
        <dbReference type="ARBA" id="ARBA00011738"/>
    </source>
</evidence>
<feature type="binding site" evidence="8">
    <location>
        <position position="12"/>
    </location>
    <ligand>
        <name>Mg(2+)</name>
        <dbReference type="ChEBI" id="CHEBI:18420"/>
    </ligand>
</feature>
<name>A0AAE3UAM6_9BACT</name>
<keyword evidence="8" id="KW-0963">Cytoplasm</keyword>
<keyword evidence="6 8" id="KW-0460">Magnesium</keyword>
<dbReference type="SUPFAM" id="SSF52540">
    <property type="entry name" value="P-loop containing nucleoside triphosphate hydrolases"/>
    <property type="match status" value="1"/>
</dbReference>
<dbReference type="RefSeq" id="WP_313986654.1">
    <property type="nucleotide sequence ID" value="NZ_JASJOS010000017.1"/>
</dbReference>
<dbReference type="InterPro" id="IPR042109">
    <property type="entry name" value="Adenylosuccinate_synth_dom1"/>
</dbReference>
<dbReference type="Proteomes" id="UP001241110">
    <property type="component" value="Unassembled WGS sequence"/>
</dbReference>
<feature type="binding site" evidence="8">
    <location>
        <begin position="412"/>
        <end position="414"/>
    </location>
    <ligand>
        <name>GTP</name>
        <dbReference type="ChEBI" id="CHEBI:37565"/>
    </ligand>
</feature>
<dbReference type="NCBIfam" id="NF002223">
    <property type="entry name" value="PRK01117.1"/>
    <property type="match status" value="1"/>
</dbReference>
<dbReference type="InterPro" id="IPR018220">
    <property type="entry name" value="Adenylosuccin_syn_GTP-bd"/>
</dbReference>
<dbReference type="Gene3D" id="3.40.440.10">
    <property type="entry name" value="Adenylosuccinate Synthetase, subunit A, domain 1"/>
    <property type="match status" value="1"/>
</dbReference>
<keyword evidence="7 8" id="KW-0342">GTP-binding</keyword>
<evidence type="ECO:0000313" key="12">
    <source>
        <dbReference type="Proteomes" id="UP001241110"/>
    </source>
</evidence>
<keyword evidence="2 8" id="KW-0436">Ligase</keyword>
<dbReference type="FunFam" id="1.10.300.10:FF:000001">
    <property type="entry name" value="Adenylosuccinate synthetase"/>
    <property type="match status" value="1"/>
</dbReference>
<dbReference type="InterPro" id="IPR042111">
    <property type="entry name" value="Adenylosuccinate_synth_dom3"/>
</dbReference>
<evidence type="ECO:0000256" key="4">
    <source>
        <dbReference type="ARBA" id="ARBA00022741"/>
    </source>
</evidence>
<reference evidence="11" key="1">
    <citation type="submission" date="2023-05" db="EMBL/GenBank/DDBJ databases">
        <authorList>
            <person name="Zhang X."/>
        </authorList>
    </citation>
    <scope>NUCLEOTIDE SEQUENCE</scope>
    <source>
        <strain evidence="11">YF14B1</strain>
    </source>
</reference>
<dbReference type="PANTHER" id="PTHR11846">
    <property type="entry name" value="ADENYLOSUCCINATE SYNTHETASE"/>
    <property type="match status" value="1"/>
</dbReference>
<comment type="similarity">
    <text evidence="8 10">Belongs to the adenylosuccinate synthetase family.</text>
</comment>
<dbReference type="GO" id="GO:0000287">
    <property type="term" value="F:magnesium ion binding"/>
    <property type="evidence" value="ECO:0007669"/>
    <property type="project" value="UniProtKB-UniRule"/>
</dbReference>
<dbReference type="EMBL" id="JASJOS010000017">
    <property type="protein sequence ID" value="MDJ1484877.1"/>
    <property type="molecule type" value="Genomic_DNA"/>
</dbReference>
<dbReference type="Gene3D" id="1.10.300.10">
    <property type="entry name" value="Adenylosuccinate Synthetase, subunit A, domain 2"/>
    <property type="match status" value="1"/>
</dbReference>
<dbReference type="GO" id="GO:0046040">
    <property type="term" value="P:IMP metabolic process"/>
    <property type="evidence" value="ECO:0007669"/>
    <property type="project" value="TreeGrafter"/>
</dbReference>
<keyword evidence="4 8" id="KW-0547">Nucleotide-binding</keyword>
<dbReference type="InterPro" id="IPR042110">
    <property type="entry name" value="Adenylosuccinate_synth_dom2"/>
</dbReference>
<dbReference type="NCBIfam" id="TIGR00184">
    <property type="entry name" value="purA"/>
    <property type="match status" value="1"/>
</dbReference>
<dbReference type="GO" id="GO:0005737">
    <property type="term" value="C:cytoplasm"/>
    <property type="evidence" value="ECO:0007669"/>
    <property type="project" value="UniProtKB-SubCell"/>
</dbReference>
<keyword evidence="5 8" id="KW-0658">Purine biosynthesis</keyword>
<accession>A0AAE3UAM6</accession>
<comment type="subcellular location">
    <subcellularLocation>
        <location evidence="8">Cytoplasm</location>
    </subcellularLocation>
</comment>
<dbReference type="CDD" id="cd03108">
    <property type="entry name" value="AdSS"/>
    <property type="match status" value="1"/>
</dbReference>
<dbReference type="FunFam" id="3.90.170.10:FF:000001">
    <property type="entry name" value="Adenylosuccinate synthetase"/>
    <property type="match status" value="1"/>
</dbReference>
<evidence type="ECO:0000256" key="3">
    <source>
        <dbReference type="ARBA" id="ARBA00022723"/>
    </source>
</evidence>
<feature type="binding site" description="in other chain" evidence="8">
    <location>
        <begin position="12"/>
        <end position="15"/>
    </location>
    <ligand>
        <name>IMP</name>
        <dbReference type="ChEBI" id="CHEBI:58053"/>
        <note>ligand shared between dimeric partners</note>
    </ligand>
</feature>
<dbReference type="PROSITE" id="PS01266">
    <property type="entry name" value="ADENYLOSUCCIN_SYN_1"/>
    <property type="match status" value="1"/>
</dbReference>
<evidence type="ECO:0000256" key="5">
    <source>
        <dbReference type="ARBA" id="ARBA00022755"/>
    </source>
</evidence>
<feature type="binding site" evidence="8">
    <location>
        <position position="143"/>
    </location>
    <ligand>
        <name>IMP</name>
        <dbReference type="ChEBI" id="CHEBI:58053"/>
        <note>ligand shared between dimeric partners</note>
    </ligand>
</feature>
<gene>
    <name evidence="8" type="primary">purA</name>
    <name evidence="11" type="ORF">QNI16_30535</name>
</gene>
<dbReference type="Pfam" id="PF00709">
    <property type="entry name" value="Adenylsucc_synt"/>
    <property type="match status" value="1"/>
</dbReference>
<comment type="subunit">
    <text evidence="1 8">Homodimer.</text>
</comment>
<evidence type="ECO:0000256" key="8">
    <source>
        <dbReference type="HAMAP-Rule" id="MF_00011"/>
    </source>
</evidence>
<proteinExistence type="inferred from homology"/>
<feature type="binding site" evidence="8">
    <location>
        <position position="304"/>
    </location>
    <ligand>
        <name>GTP</name>
        <dbReference type="ChEBI" id="CHEBI:37565"/>
    </ligand>
</feature>
<keyword evidence="3 8" id="KW-0479">Metal-binding</keyword>
<feature type="binding site" description="in other chain" evidence="8">
    <location>
        <position position="238"/>
    </location>
    <ligand>
        <name>IMP</name>
        <dbReference type="ChEBI" id="CHEBI:58053"/>
        <note>ligand shared between dimeric partners</note>
    </ligand>
</feature>
<comment type="pathway">
    <text evidence="8 10">Purine metabolism; AMP biosynthesis via de novo pathway; AMP from IMP: step 1/2.</text>
</comment>
<evidence type="ECO:0000256" key="10">
    <source>
        <dbReference type="RuleBase" id="RU000520"/>
    </source>
</evidence>
<dbReference type="InterPro" id="IPR027417">
    <property type="entry name" value="P-loop_NTPase"/>
</dbReference>
<evidence type="ECO:0000256" key="9">
    <source>
        <dbReference type="PROSITE-ProRule" id="PRU10134"/>
    </source>
</evidence>
<feature type="binding site" description="in other chain" evidence="8">
    <location>
        <position position="223"/>
    </location>
    <ligand>
        <name>IMP</name>
        <dbReference type="ChEBI" id="CHEBI:58053"/>
        <note>ligand shared between dimeric partners</note>
    </ligand>
</feature>
<dbReference type="InterPro" id="IPR001114">
    <property type="entry name" value="Adenylosuccinate_synthetase"/>
</dbReference>
<evidence type="ECO:0000256" key="7">
    <source>
        <dbReference type="ARBA" id="ARBA00023134"/>
    </source>
</evidence>
<feature type="binding site" description="in other chain" evidence="8">
    <location>
        <position position="129"/>
    </location>
    <ligand>
        <name>IMP</name>
        <dbReference type="ChEBI" id="CHEBI:58053"/>
        <note>ligand shared between dimeric partners</note>
    </ligand>
</feature>
<dbReference type="EC" id="6.3.4.4" evidence="8 10"/>
<dbReference type="InterPro" id="IPR033128">
    <property type="entry name" value="Adenylosuccin_syn_Lys_AS"/>
</dbReference>
<evidence type="ECO:0000256" key="6">
    <source>
        <dbReference type="ARBA" id="ARBA00022842"/>
    </source>
</evidence>
<organism evidence="11 12">
    <name type="scientific">Xanthocytophaga flava</name>
    <dbReference type="NCBI Taxonomy" id="3048013"/>
    <lineage>
        <taxon>Bacteria</taxon>
        <taxon>Pseudomonadati</taxon>
        <taxon>Bacteroidota</taxon>
        <taxon>Cytophagia</taxon>
        <taxon>Cytophagales</taxon>
        <taxon>Rhodocytophagaceae</taxon>
        <taxon>Xanthocytophaga</taxon>
    </lineage>
</organism>
<dbReference type="AlphaFoldDB" id="A0AAE3UAM6"/>
<protein>
    <recommendedName>
        <fullName evidence="8 10">Adenylosuccinate synthetase</fullName>
        <shortName evidence="8">AMPSase</shortName>
        <shortName evidence="8">AdSS</shortName>
        <ecNumber evidence="8 10">6.3.4.4</ecNumber>
    </recommendedName>
    <alternativeName>
        <fullName evidence="8">IMP--aspartate ligase</fullName>
    </alternativeName>
</protein>
<comment type="catalytic activity">
    <reaction evidence="8 10">
        <text>IMP + L-aspartate + GTP = N(6)-(1,2-dicarboxyethyl)-AMP + GDP + phosphate + 2 H(+)</text>
        <dbReference type="Rhea" id="RHEA:15753"/>
        <dbReference type="ChEBI" id="CHEBI:15378"/>
        <dbReference type="ChEBI" id="CHEBI:29991"/>
        <dbReference type="ChEBI" id="CHEBI:37565"/>
        <dbReference type="ChEBI" id="CHEBI:43474"/>
        <dbReference type="ChEBI" id="CHEBI:57567"/>
        <dbReference type="ChEBI" id="CHEBI:58053"/>
        <dbReference type="ChEBI" id="CHEBI:58189"/>
        <dbReference type="EC" id="6.3.4.4"/>
    </reaction>
</comment>
<evidence type="ECO:0000256" key="2">
    <source>
        <dbReference type="ARBA" id="ARBA00022598"/>
    </source>
</evidence>